<dbReference type="EMBL" id="JADEXN010000226">
    <property type="protein sequence ID" value="MBE9041655.1"/>
    <property type="molecule type" value="Genomic_DNA"/>
</dbReference>
<dbReference type="InterPro" id="IPR010903">
    <property type="entry name" value="DUF1517"/>
</dbReference>
<reference evidence="1" key="1">
    <citation type="submission" date="2020-10" db="EMBL/GenBank/DDBJ databases">
        <authorList>
            <person name="Castelo-Branco R."/>
            <person name="Eusebio N."/>
            <person name="Adriana R."/>
            <person name="Vieira A."/>
            <person name="Brugerolle De Fraissinette N."/>
            <person name="Rezende De Castro R."/>
            <person name="Schneider M.P."/>
            <person name="Vasconcelos V."/>
            <person name="Leao P.N."/>
        </authorList>
    </citation>
    <scope>NUCLEOTIDE SEQUENCE</scope>
    <source>
        <strain evidence="1">LEGE 11467</strain>
    </source>
</reference>
<organism evidence="1 2">
    <name type="scientific">Zarconia navalis LEGE 11467</name>
    <dbReference type="NCBI Taxonomy" id="1828826"/>
    <lineage>
        <taxon>Bacteria</taxon>
        <taxon>Bacillati</taxon>
        <taxon>Cyanobacteriota</taxon>
        <taxon>Cyanophyceae</taxon>
        <taxon>Oscillatoriophycideae</taxon>
        <taxon>Oscillatoriales</taxon>
        <taxon>Oscillatoriales incertae sedis</taxon>
        <taxon>Zarconia</taxon>
        <taxon>Zarconia navalis</taxon>
    </lineage>
</organism>
<dbReference type="RefSeq" id="WP_264321853.1">
    <property type="nucleotide sequence ID" value="NZ_JADEXN010000226.1"/>
</dbReference>
<evidence type="ECO:0000313" key="2">
    <source>
        <dbReference type="Proteomes" id="UP000621799"/>
    </source>
</evidence>
<dbReference type="Pfam" id="PF07466">
    <property type="entry name" value="DUF1517"/>
    <property type="match status" value="1"/>
</dbReference>
<protein>
    <submittedName>
        <fullName evidence="1">DUF1517 domain-containing protein</fullName>
    </submittedName>
</protein>
<name>A0A928W1R7_9CYAN</name>
<dbReference type="AlphaFoldDB" id="A0A928W1R7"/>
<sequence>MSNWRDRFNKIGGRSRFVVCRVMLHLSGSNIAPLLGTLNRVGREAIDSDGDLDIVGEGLVEVCQSLLEYEPNWRSAANEGDVFTKEEEAGDYITELFTDSAQRYLSRGDFEEDSDIDEPLSLSPTENIIVMITIACEGEVPSLETNLAELEAMEDGLKTLIDLHHGEKLRAIQIHFSPAQLGDELTQEQILMNYSELIPL</sequence>
<dbReference type="Proteomes" id="UP000621799">
    <property type="component" value="Unassembled WGS sequence"/>
</dbReference>
<evidence type="ECO:0000313" key="1">
    <source>
        <dbReference type="EMBL" id="MBE9041655.1"/>
    </source>
</evidence>
<proteinExistence type="predicted"/>
<comment type="caution">
    <text evidence="1">The sequence shown here is derived from an EMBL/GenBank/DDBJ whole genome shotgun (WGS) entry which is preliminary data.</text>
</comment>
<accession>A0A928W1R7</accession>
<keyword evidence="2" id="KW-1185">Reference proteome</keyword>
<gene>
    <name evidence="1" type="ORF">IQ235_12775</name>
</gene>